<keyword evidence="3" id="KW-0611">Plant defense</keyword>
<dbReference type="PROSITE" id="PS51450">
    <property type="entry name" value="LRR"/>
    <property type="match status" value="1"/>
</dbReference>
<organism evidence="6 7">
    <name type="scientific">Parasponia andersonii</name>
    <name type="common">Sponia andersonii</name>
    <dbReference type="NCBI Taxonomy" id="3476"/>
    <lineage>
        <taxon>Eukaryota</taxon>
        <taxon>Viridiplantae</taxon>
        <taxon>Streptophyta</taxon>
        <taxon>Embryophyta</taxon>
        <taxon>Tracheophyta</taxon>
        <taxon>Spermatophyta</taxon>
        <taxon>Magnoliopsida</taxon>
        <taxon>eudicotyledons</taxon>
        <taxon>Gunneridae</taxon>
        <taxon>Pentapetalae</taxon>
        <taxon>rosids</taxon>
        <taxon>fabids</taxon>
        <taxon>Rosales</taxon>
        <taxon>Cannabaceae</taxon>
        <taxon>Parasponia</taxon>
    </lineage>
</organism>
<dbReference type="AlphaFoldDB" id="A0A2P5CBX5"/>
<accession>A0A2P5CBX5</accession>
<dbReference type="InterPro" id="IPR001611">
    <property type="entry name" value="Leu-rich_rpt"/>
</dbReference>
<evidence type="ECO:0000256" key="3">
    <source>
        <dbReference type="ARBA" id="ARBA00022821"/>
    </source>
</evidence>
<evidence type="ECO:0000259" key="4">
    <source>
        <dbReference type="Pfam" id="PF20160"/>
    </source>
</evidence>
<evidence type="ECO:0000313" key="7">
    <source>
        <dbReference type="Proteomes" id="UP000237105"/>
    </source>
</evidence>
<evidence type="ECO:0000259" key="5">
    <source>
        <dbReference type="Pfam" id="PF23286"/>
    </source>
</evidence>
<keyword evidence="2" id="KW-0677">Repeat</keyword>
<dbReference type="InterPro" id="IPR058546">
    <property type="entry name" value="RPS4B/Roq1-like_LRR"/>
</dbReference>
<comment type="caution">
    <text evidence="6">The sequence shown here is derived from an EMBL/GenBank/DDBJ whole genome shotgun (WGS) entry which is preliminary data.</text>
</comment>
<proteinExistence type="predicted"/>
<protein>
    <submittedName>
        <fullName evidence="6">LRR domain containing protein</fullName>
    </submittedName>
</protein>
<dbReference type="Pfam" id="PF20160">
    <property type="entry name" value="C-JID"/>
    <property type="match status" value="1"/>
</dbReference>
<evidence type="ECO:0000256" key="2">
    <source>
        <dbReference type="ARBA" id="ARBA00022737"/>
    </source>
</evidence>
<dbReference type="Pfam" id="PF23286">
    <property type="entry name" value="LRR_13"/>
    <property type="match status" value="1"/>
</dbReference>
<dbReference type="InterPro" id="IPR032675">
    <property type="entry name" value="LRR_dom_sf"/>
</dbReference>
<dbReference type="EMBL" id="JXTB01000148">
    <property type="protein sequence ID" value="PON58531.1"/>
    <property type="molecule type" value="Genomic_DNA"/>
</dbReference>
<keyword evidence="7" id="KW-1185">Reference proteome</keyword>
<dbReference type="PANTHER" id="PTHR47186:SF63">
    <property type="entry name" value="C-JID DOMAIN-CONTAINING PROTEIN"/>
    <property type="match status" value="1"/>
</dbReference>
<feature type="domain" description="C-JID" evidence="4">
    <location>
        <begin position="322"/>
        <end position="362"/>
    </location>
</feature>
<gene>
    <name evidence="6" type="ORF">PanWU01x14_165620</name>
</gene>
<dbReference type="Proteomes" id="UP000237105">
    <property type="component" value="Unassembled WGS sequence"/>
</dbReference>
<dbReference type="PANTHER" id="PTHR47186">
    <property type="entry name" value="LEUCINE-RICH REPEAT-CONTAINING PROTEIN 57"/>
    <property type="match status" value="1"/>
</dbReference>
<name>A0A2P5CBX5_PARAD</name>
<dbReference type="STRING" id="3476.A0A2P5CBX5"/>
<evidence type="ECO:0000256" key="1">
    <source>
        <dbReference type="ARBA" id="ARBA00022614"/>
    </source>
</evidence>
<dbReference type="OrthoDB" id="1194265at2759"/>
<dbReference type="InterPro" id="IPR045344">
    <property type="entry name" value="C-JID"/>
</dbReference>
<keyword evidence="1" id="KW-0433">Leucine-rich repeat</keyword>
<dbReference type="SUPFAM" id="SSF52058">
    <property type="entry name" value="L domain-like"/>
    <property type="match status" value="1"/>
</dbReference>
<dbReference type="Gene3D" id="3.80.10.10">
    <property type="entry name" value="Ribonuclease Inhibitor"/>
    <property type="match status" value="2"/>
</dbReference>
<evidence type="ECO:0000313" key="6">
    <source>
        <dbReference type="EMBL" id="PON58531.1"/>
    </source>
</evidence>
<feature type="domain" description="Disease resistance protein RPS4B/Roq1-like leucine-rich repeats" evidence="5">
    <location>
        <begin position="120"/>
        <end position="310"/>
    </location>
</feature>
<sequence length="363" mass="40506">MYGTEAVEAIFLDTSKIGKVDLGPDHIENLKHINLSYSKHLIQIPNLSRAPKLEAVNLQDCTSLLQKFPELPRNIVTLDLSRTAIEEVPLSIKNVSALEVFRLTNCKRLKYLPTSICKLKKLSTLSLSCCSKLESFPEILEPMESLESLDLQQTGIKGLPRISFVNLIKLRCLLLDECEKLAFVPHSIFCMSSVEELSFSNCPLLELLPTMSKIGLDMFVLFLSGLNMLTTLNMINCSLLKLPDWLGCLSSLKTLELSGNLIDEIPKSIKKLNGSIELHISNCGNLRSLPELPLSLGYLDVSGCTSLQTLFEESPIVSICYPGNEISKWFNYQSEKSSMTIKLTPDWHENNFIGFALSTVVAF</sequence>
<reference evidence="7" key="1">
    <citation type="submission" date="2016-06" db="EMBL/GenBank/DDBJ databases">
        <title>Parallel loss of symbiosis genes in relatives of nitrogen-fixing non-legume Parasponia.</title>
        <authorList>
            <person name="Van Velzen R."/>
            <person name="Holmer R."/>
            <person name="Bu F."/>
            <person name="Rutten L."/>
            <person name="Van Zeijl A."/>
            <person name="Liu W."/>
            <person name="Santuari L."/>
            <person name="Cao Q."/>
            <person name="Sharma T."/>
            <person name="Shen D."/>
            <person name="Roswanjaya Y."/>
            <person name="Wardhani T."/>
            <person name="Kalhor M.S."/>
            <person name="Jansen J."/>
            <person name="Van den Hoogen J."/>
            <person name="Gungor B."/>
            <person name="Hartog M."/>
            <person name="Hontelez J."/>
            <person name="Verver J."/>
            <person name="Yang W.-C."/>
            <person name="Schijlen E."/>
            <person name="Repin R."/>
            <person name="Schilthuizen M."/>
            <person name="Schranz E."/>
            <person name="Heidstra R."/>
            <person name="Miyata K."/>
            <person name="Fedorova E."/>
            <person name="Kohlen W."/>
            <person name="Bisseling T."/>
            <person name="Smit S."/>
            <person name="Geurts R."/>
        </authorList>
    </citation>
    <scope>NUCLEOTIDE SEQUENCE [LARGE SCALE GENOMIC DNA]</scope>
    <source>
        <strain evidence="7">cv. WU1-14</strain>
    </source>
</reference>